<feature type="compositionally biased region" description="Pro residues" evidence="11">
    <location>
        <begin position="121"/>
        <end position="132"/>
    </location>
</feature>
<keyword evidence="10" id="KW-0325">Glycoprotein</keyword>
<dbReference type="Pfam" id="PF13839">
    <property type="entry name" value="PC-Esterase"/>
    <property type="match status" value="1"/>
</dbReference>
<evidence type="ECO:0000256" key="10">
    <source>
        <dbReference type="ARBA" id="ARBA00023180"/>
    </source>
</evidence>
<keyword evidence="6 12" id="KW-1133">Transmembrane helix</keyword>
<dbReference type="PANTHER" id="PTHR32285:SF208">
    <property type="entry name" value="PROTEIN TRICHOME BIREFRINGENCE-LIKE 2"/>
    <property type="match status" value="1"/>
</dbReference>
<dbReference type="SMR" id="A0A2X0S8C5"/>
<dbReference type="AlphaFoldDB" id="A0A2X0S8C5"/>
<dbReference type="Gramene" id="TraesJAG2D03G01233290.2">
    <property type="protein sequence ID" value="TraesJAG2D03G01233290.2"/>
    <property type="gene ID" value="TraesJAG2D03G01233290"/>
</dbReference>
<dbReference type="OMA" id="WTPSAEH"/>
<dbReference type="PANTHER" id="PTHR32285">
    <property type="entry name" value="PROTEIN TRICHOME BIREFRINGENCE-LIKE 9-RELATED"/>
    <property type="match status" value="1"/>
</dbReference>
<dbReference type="Gramene" id="TraesJUL2D03G01233370.2">
    <property type="protein sequence ID" value="TraesJUL2D03G01233370.2"/>
    <property type="gene ID" value="TraesJUL2D03G01233370"/>
</dbReference>
<evidence type="ECO:0000256" key="8">
    <source>
        <dbReference type="ARBA" id="ARBA00023136"/>
    </source>
</evidence>
<evidence type="ECO:0000259" key="14">
    <source>
        <dbReference type="Pfam" id="PF14416"/>
    </source>
</evidence>
<evidence type="ECO:0000256" key="12">
    <source>
        <dbReference type="SAM" id="Phobius"/>
    </source>
</evidence>
<protein>
    <submittedName>
        <fullName evidence="15">Uncharacterized protein</fullName>
    </submittedName>
</protein>
<dbReference type="Gramene" id="TraesLDM2D03G01227960.2">
    <property type="protein sequence ID" value="TraesLDM2D03G01227960.2"/>
    <property type="gene ID" value="TraesLDM2D03G01227960"/>
</dbReference>
<evidence type="ECO:0000256" key="2">
    <source>
        <dbReference type="ARBA" id="ARBA00007727"/>
    </source>
</evidence>
<feature type="domain" description="Trichome birefringence-like C-terminal" evidence="13">
    <location>
        <begin position="497"/>
        <end position="784"/>
    </location>
</feature>
<evidence type="ECO:0000256" key="6">
    <source>
        <dbReference type="ARBA" id="ARBA00022989"/>
    </source>
</evidence>
<dbReference type="RefSeq" id="XP_044328413.1">
    <property type="nucleotide sequence ID" value="XM_044472478.1"/>
</dbReference>
<feature type="compositionally biased region" description="Low complexity" evidence="11">
    <location>
        <begin position="101"/>
        <end position="120"/>
    </location>
</feature>
<dbReference type="GO" id="GO:0016413">
    <property type="term" value="F:O-acetyltransferase activity"/>
    <property type="evidence" value="ECO:0000318"/>
    <property type="project" value="GO_Central"/>
</dbReference>
<dbReference type="STRING" id="4565.A0A2X0S8C5"/>
<organism evidence="15">
    <name type="scientific">Triticum aestivum</name>
    <name type="common">Wheat</name>
    <dbReference type="NCBI Taxonomy" id="4565"/>
    <lineage>
        <taxon>Eukaryota</taxon>
        <taxon>Viridiplantae</taxon>
        <taxon>Streptophyta</taxon>
        <taxon>Embryophyta</taxon>
        <taxon>Tracheophyta</taxon>
        <taxon>Spermatophyta</taxon>
        <taxon>Magnoliopsida</taxon>
        <taxon>Liliopsida</taxon>
        <taxon>Poales</taxon>
        <taxon>Poaceae</taxon>
        <taxon>BOP clade</taxon>
        <taxon>Pooideae</taxon>
        <taxon>Triticodae</taxon>
        <taxon>Triticeae</taxon>
        <taxon>Triticinae</taxon>
        <taxon>Triticum</taxon>
    </lineage>
</organism>
<evidence type="ECO:0000256" key="1">
    <source>
        <dbReference type="ARBA" id="ARBA00004323"/>
    </source>
</evidence>
<dbReference type="OrthoDB" id="630188at2759"/>
<keyword evidence="8 12" id="KW-0472">Membrane</keyword>
<keyword evidence="7" id="KW-0333">Golgi apparatus</keyword>
<dbReference type="Gramene" id="TraesMAC2D03G01225080.2">
    <property type="protein sequence ID" value="TraesMAC2D03G01225080.2"/>
    <property type="gene ID" value="TraesMAC2D03G01225080"/>
</dbReference>
<evidence type="ECO:0000313" key="16">
    <source>
        <dbReference type="Proteomes" id="UP000019116"/>
    </source>
</evidence>
<feature type="compositionally biased region" description="Polar residues" evidence="11">
    <location>
        <begin position="138"/>
        <end position="161"/>
    </location>
</feature>
<dbReference type="Gramene" id="TraesSTA2D03G01215730.2">
    <property type="protein sequence ID" value="TraesSTA2D03G01215730.2"/>
    <property type="gene ID" value="TraesSTA2D03G01215730"/>
</dbReference>
<dbReference type="Gramene" id="TraesARI2D03G01243300.2">
    <property type="protein sequence ID" value="TraesARI2D03G01243300.2"/>
    <property type="gene ID" value="TraesARI2D03G01243300"/>
</dbReference>
<dbReference type="GO" id="GO:1990538">
    <property type="term" value="F:xylan O-acetyltransferase activity"/>
    <property type="evidence" value="ECO:0007669"/>
    <property type="project" value="UniProtKB-ARBA"/>
</dbReference>
<dbReference type="EnsemblPlants" id="TraesCS2D02G360400.1">
    <property type="protein sequence ID" value="TraesCS2D02G360400.1"/>
    <property type="gene ID" value="TraesCS2D02G360400"/>
</dbReference>
<dbReference type="InterPro" id="IPR026057">
    <property type="entry name" value="TBL_C"/>
</dbReference>
<dbReference type="Gramene" id="TraesCS2D02G360400.1">
    <property type="protein sequence ID" value="TraesCS2D02G360400.1"/>
    <property type="gene ID" value="TraesCS2D02G360400"/>
</dbReference>
<evidence type="ECO:0000256" key="4">
    <source>
        <dbReference type="ARBA" id="ARBA00022692"/>
    </source>
</evidence>
<sequence>MAGWRKAWLSVLDRGGGGGGGGGSSGSLQAHLNGLLSPSSSSSSLATAHKRGSFPGGKHGGGTFVSTKAALACFSVVLVIAFFYVSITGRPAAEDSFPTPTGSSPASGALLSSNSSTPTSPRKPLPPRPPVSPHVSSTGTAQRSSARNATVVSPRRVQSNNSDDDWAPTDGSGQPALVPEDIGKAQDPLYNAGNATISESDGEPVVGNGTKAQDVTAMPTPPWRRADAANSTGKPIISAPDEPSDSEGATGNSTDTVVRSSKEDRNANASVDNVLPTSTRRAALPSTPPGQRKEDRRRRKRASMSRHKQRSIRRRKEFVHPVQEGAAADHSDGAGIGTAGANTSSGNHSDVIGIVGAGNHQVVWTSSADHSDGAGTGTVTAGANTSVAVGPVNHRVEWTPSAEHSDAAGTGTVTAAANTSLAVGPGNHRVVWTSGVQDLVTFAKCDLFSGRWVREENHAFYPPRSCPHIDGDFNCHKNGRQDTGFLNWRWQPSGCNIPRMNVTDFLERLRGQRIIFVGDSLNRNMWESLVCILRHGVRNKKNVYEKSGKNQFKTRGFYSFKFRDYNCSVDFIRSTFLVKETVRESPNGTVLDEKLRLDELDATTPAYQTADIVVVNTGHWWTHPKTSKGLNYYQEGYRVHHSLEVMEAYRKALTTWAKWVDKNIDPTRTQIVFRGLSLTHFKGGQWNSGGRCHRETEPIFSQTYLTEYPERMRILEKVMSRMKTPVIYLNISRLTDYRKDGHPSVYRVRYDTEEERMAAVATKQDCSHWCLPGVPDTWNELLYASLLQAGKGPWRL</sequence>
<keyword evidence="9" id="KW-1015">Disulfide bond</keyword>
<feature type="compositionally biased region" description="Polar residues" evidence="11">
    <location>
        <begin position="267"/>
        <end position="280"/>
    </location>
</feature>
<keyword evidence="16" id="KW-1185">Reference proteome</keyword>
<dbReference type="Proteomes" id="UP000019116">
    <property type="component" value="Chromosome 2D"/>
</dbReference>
<evidence type="ECO:0000256" key="9">
    <source>
        <dbReference type="ARBA" id="ARBA00023157"/>
    </source>
</evidence>
<dbReference type="GO" id="GO:0000139">
    <property type="term" value="C:Golgi membrane"/>
    <property type="evidence" value="ECO:0007669"/>
    <property type="project" value="UniProtKB-SubCell"/>
</dbReference>
<feature type="region of interest" description="Disordered" evidence="11">
    <location>
        <begin position="39"/>
        <end position="58"/>
    </location>
</feature>
<keyword evidence="3" id="KW-0808">Transferase</keyword>
<feature type="compositionally biased region" description="Polar residues" evidence="11">
    <location>
        <begin position="247"/>
        <end position="259"/>
    </location>
</feature>
<gene>
    <name evidence="15" type="primary">LOC123049584</name>
</gene>
<dbReference type="Gramene" id="TraesWEE_scaffold_100129_01G000200.1">
    <property type="protein sequence ID" value="TraesWEE_scaffold_100129_01G000200.1"/>
    <property type="gene ID" value="TraesWEE_scaffold_100129_01G000200"/>
</dbReference>
<dbReference type="Gramene" id="TraesLAC2D03G01178490.2">
    <property type="protein sequence ID" value="TraesLAC2D03G01178490.2"/>
    <property type="gene ID" value="TraesLAC2D03G01178490"/>
</dbReference>
<dbReference type="Gramene" id="TraesSYM2D03G01242540.2">
    <property type="protein sequence ID" value="TraesSYM2D03G01242540.2"/>
    <property type="gene ID" value="TraesSYM2D03G01242540"/>
</dbReference>
<dbReference type="GeneID" id="123049584"/>
<feature type="domain" description="Trichome birefringence-like N-terminal" evidence="14">
    <location>
        <begin position="444"/>
        <end position="496"/>
    </location>
</feature>
<comment type="similarity">
    <text evidence="2">Belongs to the PC-esterase family. TBL subfamily.</text>
</comment>
<evidence type="ECO:0000256" key="7">
    <source>
        <dbReference type="ARBA" id="ARBA00023034"/>
    </source>
</evidence>
<name>A0A2X0S8C5_WHEAT</name>
<dbReference type="Gramene" id="TraesNOR2D03G01243300.2">
    <property type="protein sequence ID" value="TraesNOR2D03G01243300.2"/>
    <property type="gene ID" value="TraesNOR2D03G01243300"/>
</dbReference>
<keyword evidence="4 12" id="KW-0812">Transmembrane</keyword>
<evidence type="ECO:0000256" key="11">
    <source>
        <dbReference type="SAM" id="MobiDB-lite"/>
    </source>
</evidence>
<reference evidence="15" key="2">
    <citation type="submission" date="2018-10" db="UniProtKB">
        <authorList>
            <consortium name="EnsemblPlants"/>
        </authorList>
    </citation>
    <scope>IDENTIFICATION</scope>
</reference>
<evidence type="ECO:0000256" key="5">
    <source>
        <dbReference type="ARBA" id="ARBA00022968"/>
    </source>
</evidence>
<dbReference type="Gramene" id="TraesCLE_scaffold_089154_01G000200.1">
    <property type="protein sequence ID" value="TraesCLE_scaffold_089154_01G000200.1"/>
    <property type="gene ID" value="TraesCLE_scaffold_089154_01G000200"/>
</dbReference>
<dbReference type="GO" id="GO:0005794">
    <property type="term" value="C:Golgi apparatus"/>
    <property type="evidence" value="ECO:0000318"/>
    <property type="project" value="GO_Central"/>
</dbReference>
<evidence type="ECO:0000256" key="3">
    <source>
        <dbReference type="ARBA" id="ARBA00022679"/>
    </source>
</evidence>
<feature type="region of interest" description="Disordered" evidence="11">
    <location>
        <begin position="95"/>
        <end position="342"/>
    </location>
</feature>
<dbReference type="Gramene" id="TraesCAD_scaffold_084089_01G000200.1">
    <property type="protein sequence ID" value="TraesCAD_scaffold_084089_01G000200.1"/>
    <property type="gene ID" value="TraesCAD_scaffold_084089_01G000200"/>
</dbReference>
<feature type="compositionally biased region" description="Basic residues" evidence="11">
    <location>
        <begin position="295"/>
        <end position="317"/>
    </location>
</feature>
<dbReference type="InterPro" id="IPR025846">
    <property type="entry name" value="TBL_N"/>
</dbReference>
<evidence type="ECO:0000259" key="13">
    <source>
        <dbReference type="Pfam" id="PF13839"/>
    </source>
</evidence>
<reference evidence="15" key="1">
    <citation type="submission" date="2018-08" db="EMBL/GenBank/DDBJ databases">
        <authorList>
            <person name="Rossello M."/>
        </authorList>
    </citation>
    <scope>NUCLEOTIDE SEQUENCE [LARGE SCALE GENOMIC DNA]</scope>
    <source>
        <strain evidence="15">cv. Chinese Spring</strain>
    </source>
</reference>
<dbReference type="InterPro" id="IPR029962">
    <property type="entry name" value="TBL"/>
</dbReference>
<comment type="subcellular location">
    <subcellularLocation>
        <location evidence="1">Golgi apparatus membrane</location>
        <topology evidence="1">Single-pass type II membrane protein</topology>
    </subcellularLocation>
</comment>
<keyword evidence="5" id="KW-0735">Signal-anchor</keyword>
<accession>A0A2X0S8C5</accession>
<feature type="transmembrane region" description="Helical" evidence="12">
    <location>
        <begin position="69"/>
        <end position="87"/>
    </location>
</feature>
<evidence type="ECO:0000313" key="15">
    <source>
        <dbReference type="EnsemblPlants" id="TraesCS2D02G360400.1"/>
    </source>
</evidence>
<dbReference type="Gramene" id="TraesROB_scaffold_082163_01G000200.1">
    <property type="protein sequence ID" value="TraesROB_scaffold_082163_01G000200.1"/>
    <property type="gene ID" value="TraesROB_scaffold_082163_01G000200"/>
</dbReference>
<proteinExistence type="inferred from homology"/>
<dbReference type="Pfam" id="PF14416">
    <property type="entry name" value="PMR5N"/>
    <property type="match status" value="1"/>
</dbReference>
<dbReference type="Gramene" id="TraesCS2D03G0825800.1">
    <property type="protein sequence ID" value="TraesCS2D03G0825800.1.CDS"/>
    <property type="gene ID" value="TraesCS2D03G0825800"/>
</dbReference>